<keyword evidence="1" id="KW-0732">Signal</keyword>
<dbReference type="Gene3D" id="2.50.20.10">
    <property type="entry name" value="Lipoprotein localisation LolA/LolB/LppX"/>
    <property type="match status" value="1"/>
</dbReference>
<feature type="signal peptide" evidence="1">
    <location>
        <begin position="1"/>
        <end position="23"/>
    </location>
</feature>
<dbReference type="RefSeq" id="WP_039609871.1">
    <property type="nucleotide sequence ID" value="NZ_JWIC01000006.1"/>
</dbReference>
<dbReference type="AlphaFoldDB" id="A0A0C1QP22"/>
<organism evidence="2 3">
    <name type="scientific">Pseudoalteromonas luteoviolacea</name>
    <dbReference type="NCBI Taxonomy" id="43657"/>
    <lineage>
        <taxon>Bacteria</taxon>
        <taxon>Pseudomonadati</taxon>
        <taxon>Pseudomonadota</taxon>
        <taxon>Gammaproteobacteria</taxon>
        <taxon>Alteromonadales</taxon>
        <taxon>Pseudoalteromonadaceae</taxon>
        <taxon>Pseudoalteromonas</taxon>
    </lineage>
</organism>
<dbReference type="EMBL" id="JWIC01000006">
    <property type="protein sequence ID" value="KID56807.1"/>
    <property type="molecule type" value="Genomic_DNA"/>
</dbReference>
<evidence type="ECO:0008006" key="4">
    <source>
        <dbReference type="Google" id="ProtNLM"/>
    </source>
</evidence>
<evidence type="ECO:0000313" key="3">
    <source>
        <dbReference type="Proteomes" id="UP000031327"/>
    </source>
</evidence>
<sequence>MFRKPTLLAASIMTIMAAPISFAKMTPEEVARLGKDLSPIGAEIAGNADGSIPAWTGGITKPPANFKPGMHHPDPYADDKILFTIDKSNLDKYKDNLSPGQIALFETYPDTFKMNVYQTRRSAAYPQFVYDATKKYASTAELIEGGNGIKNTAIGIPFPIPENGLEAIWNHLLRYRGLSIARNGGQAMPTASGSYNIIGFDEKLLVKYSDPSATPEELQKSNVLFKFKQKVTEPARLAGTALLVHETMDQILTPRQAWTYNTGQRRVRRAPNVAYDAPGTASDSLRTTDDFDMFNGSPNRYNWTLKGKKEMYIPYNSYKLHSDSLKYEDILKAGHINPEHVRYEKHRVWVVEANLKEGTRHIYKKRVFFIDEDSWQIHVADLYDNRDQMYRVAMAHGINYYDVPTHWSTLDVYHDLNSRRYLAIGLDNEEKMYDFTQSFQDNEFTQSALRREGRR</sequence>
<comment type="caution">
    <text evidence="2">The sequence shown here is derived from an EMBL/GenBank/DDBJ whole genome shotgun (WGS) entry which is preliminary data.</text>
</comment>
<dbReference type="InterPro" id="IPR010752">
    <property type="entry name" value="DUF1329"/>
</dbReference>
<protein>
    <recommendedName>
        <fullName evidence="4">DUF1329 domain-containing protein</fullName>
    </recommendedName>
</protein>
<dbReference type="Pfam" id="PF07044">
    <property type="entry name" value="DUF1329"/>
    <property type="match status" value="1"/>
</dbReference>
<dbReference type="Proteomes" id="UP000031327">
    <property type="component" value="Unassembled WGS sequence"/>
</dbReference>
<gene>
    <name evidence="2" type="ORF">JF50_12960</name>
</gene>
<dbReference type="OrthoDB" id="178023at2"/>
<proteinExistence type="predicted"/>
<dbReference type="CDD" id="cd16329">
    <property type="entry name" value="LolA_like"/>
    <property type="match status" value="1"/>
</dbReference>
<feature type="chain" id="PRO_5002137366" description="DUF1329 domain-containing protein" evidence="1">
    <location>
        <begin position="24"/>
        <end position="455"/>
    </location>
</feature>
<name>A0A0C1QP22_9GAMM</name>
<accession>A0A0C1QP22</accession>
<reference evidence="2 3" key="1">
    <citation type="submission" date="2014-12" db="EMBL/GenBank/DDBJ databases">
        <title>Draft Genome Sequence of Pseudoalteromonas luteoviolacea HI1.</title>
        <authorList>
            <person name="Asahina A.Y."/>
            <person name="Hadfield M.G."/>
        </authorList>
    </citation>
    <scope>NUCLEOTIDE SEQUENCE [LARGE SCALE GENOMIC DNA]</scope>
    <source>
        <strain evidence="2 3">HI1</strain>
    </source>
</reference>
<evidence type="ECO:0000256" key="1">
    <source>
        <dbReference type="SAM" id="SignalP"/>
    </source>
</evidence>
<evidence type="ECO:0000313" key="2">
    <source>
        <dbReference type="EMBL" id="KID56807.1"/>
    </source>
</evidence>